<comment type="catalytic activity">
    <reaction evidence="10">
        <text>GTP + AH2 + S-adenosyl-L-methionine = (8S)-3',8-cyclo-7,8-dihydroguanosine 5'-triphosphate + 5'-deoxyadenosine + L-methionine + A + H(+)</text>
        <dbReference type="Rhea" id="RHEA:49576"/>
        <dbReference type="ChEBI" id="CHEBI:13193"/>
        <dbReference type="ChEBI" id="CHEBI:15378"/>
        <dbReference type="ChEBI" id="CHEBI:17319"/>
        <dbReference type="ChEBI" id="CHEBI:17499"/>
        <dbReference type="ChEBI" id="CHEBI:37565"/>
        <dbReference type="ChEBI" id="CHEBI:57844"/>
        <dbReference type="ChEBI" id="CHEBI:59789"/>
        <dbReference type="ChEBI" id="CHEBI:131766"/>
        <dbReference type="EC" id="4.1.99.22"/>
    </reaction>
</comment>
<name>A0A371YVY1_9GAMM</name>
<protein>
    <recommendedName>
        <fullName evidence="10">GTP 3',8-cyclase</fullName>
        <ecNumber evidence="10">4.1.99.22</ecNumber>
    </recommendedName>
    <alternativeName>
        <fullName evidence="10">Molybdenum cofactor biosynthesis protein A</fullName>
    </alternativeName>
</protein>
<evidence type="ECO:0000259" key="11">
    <source>
        <dbReference type="PROSITE" id="PS51918"/>
    </source>
</evidence>
<keyword evidence="15" id="KW-1185">Reference proteome</keyword>
<feature type="binding site" evidence="10">
    <location>
        <position position="69"/>
    </location>
    <ligand>
        <name>GTP</name>
        <dbReference type="ChEBI" id="CHEBI:37565"/>
    </ligand>
</feature>
<feature type="binding site" evidence="10">
    <location>
        <position position="195"/>
    </location>
    <ligand>
        <name>S-adenosyl-L-methionine</name>
        <dbReference type="ChEBI" id="CHEBI:59789"/>
    </ligand>
</feature>
<dbReference type="Proteomes" id="UP000240957">
    <property type="component" value="Unassembled WGS sequence"/>
</dbReference>
<dbReference type="InterPro" id="IPR007197">
    <property type="entry name" value="rSAM"/>
</dbReference>
<reference evidence="12" key="4">
    <citation type="submission" date="2024-09" db="EMBL/GenBank/DDBJ databases">
        <authorList>
            <person name="Sun Q."/>
            <person name="Mori K."/>
        </authorList>
    </citation>
    <scope>NUCLEOTIDE SEQUENCE</scope>
    <source>
        <strain evidence="12">KCTC 62575</strain>
    </source>
</reference>
<sequence>MQRMNSIWVDQFGREKRKLRISVTDRCNFKCQYCMPEHPEWMNKKHLLDFESLYQFCELMVQGGIEHIRLTGGEPLMRQGIVHFIQQLQQLKSQGLKRVAMTSNAHYLKKYAQALKNAGLDDINISLDSLDATQFQQMTKSSLAPVLAGVEQALDVGLKVKINTVLMKGINDSQILPLIEWAQQKQIMLRFIEYMPLDGDAKWHRHEVVTEQDILNVVAEKYRIDAIPQNHEPARYYHLDSNYVIGIISTISHSFCGACDRIRLTANGELYNCLFAIHGLSLKDEISTWRHKPTIQATAELTQKIQQYIWHKAAGFHEIQAKQQSRKITMHMLGG</sequence>
<dbReference type="EC" id="4.1.99.22" evidence="10"/>
<evidence type="ECO:0000313" key="13">
    <source>
        <dbReference type="EMBL" id="RFC85584.1"/>
    </source>
</evidence>
<keyword evidence="8 10" id="KW-0501">Molybdenum cofactor biosynthesis</keyword>
<reference evidence="13 14" key="2">
    <citation type="submission" date="2018-08" db="EMBL/GenBank/DDBJ databases">
        <title>The draft genome of Acinetobacter sichuanensis strain WCHAc060041.</title>
        <authorList>
            <person name="Qin J."/>
            <person name="Feng Y."/>
            <person name="Zong Z."/>
        </authorList>
    </citation>
    <scope>NUCLEOTIDE SEQUENCE [LARGE SCALE GENOMIC DNA]</scope>
    <source>
        <strain evidence="13 14">WCHAc060041</strain>
    </source>
</reference>
<dbReference type="SFLD" id="SFLDG01386">
    <property type="entry name" value="main_SPASM_domain-containing"/>
    <property type="match status" value="1"/>
</dbReference>
<feature type="binding site" evidence="10">
    <location>
        <position position="27"/>
    </location>
    <ligand>
        <name>[4Fe-4S] cluster</name>
        <dbReference type="ChEBI" id="CHEBI:49883"/>
        <label>1</label>
        <note>4Fe-4S-S-AdoMet</note>
    </ligand>
</feature>
<dbReference type="GO" id="GO:0061798">
    <property type="term" value="F:GTP 3',8'-cyclase activity"/>
    <property type="evidence" value="ECO:0007669"/>
    <property type="project" value="UniProtKB-UniRule"/>
</dbReference>
<keyword evidence="9 10" id="KW-0456">Lyase</keyword>
<comment type="caution">
    <text evidence="13">The sequence shown here is derived from an EMBL/GenBank/DDBJ whole genome shotgun (WGS) entry which is preliminary data.</text>
</comment>
<feature type="binding site" evidence="10">
    <location>
        <position position="73"/>
    </location>
    <ligand>
        <name>S-adenosyl-L-methionine</name>
        <dbReference type="ChEBI" id="CHEBI:59789"/>
    </ligand>
</feature>
<dbReference type="InterPro" id="IPR058240">
    <property type="entry name" value="rSAM_sf"/>
</dbReference>
<dbReference type="InterPro" id="IPR040064">
    <property type="entry name" value="MoaA-like"/>
</dbReference>
<dbReference type="GO" id="GO:1904047">
    <property type="term" value="F:S-adenosyl-L-methionine binding"/>
    <property type="evidence" value="ECO:0007669"/>
    <property type="project" value="UniProtKB-UniRule"/>
</dbReference>
<feature type="binding site" evidence="10">
    <location>
        <position position="126"/>
    </location>
    <ligand>
        <name>S-adenosyl-L-methionine</name>
        <dbReference type="ChEBI" id="CHEBI:59789"/>
    </ligand>
</feature>
<keyword evidence="6 10" id="KW-0411">Iron-sulfur</keyword>
<dbReference type="OrthoDB" id="9763993at2"/>
<evidence type="ECO:0000256" key="9">
    <source>
        <dbReference type="ARBA" id="ARBA00023239"/>
    </source>
</evidence>
<comment type="pathway">
    <text evidence="10">Cofactor biosynthesis; molybdopterin biosynthesis.</text>
</comment>
<reference evidence="12" key="1">
    <citation type="journal article" date="2014" name="Int. J. Syst. Evol. Microbiol.">
        <title>Complete genome of a new Firmicutes species belonging to the dominant human colonic microbiota ('Ruminococcus bicirculans') reveals two chromosomes and a selective capacity to utilize plant glucans.</title>
        <authorList>
            <consortium name="NISC Comparative Sequencing Program"/>
            <person name="Wegmann U."/>
            <person name="Louis P."/>
            <person name="Goesmann A."/>
            <person name="Henrissat B."/>
            <person name="Duncan S.H."/>
            <person name="Flint H.J."/>
        </authorList>
    </citation>
    <scope>NUCLEOTIDE SEQUENCE</scope>
    <source>
        <strain evidence="12">KCTC 62575</strain>
    </source>
</reference>
<dbReference type="SMART" id="SM00729">
    <property type="entry name" value="Elp3"/>
    <property type="match status" value="1"/>
</dbReference>
<dbReference type="GO" id="GO:0061799">
    <property type="term" value="F:cyclic pyranopterin monophosphate synthase activity"/>
    <property type="evidence" value="ECO:0007669"/>
    <property type="project" value="TreeGrafter"/>
</dbReference>
<dbReference type="PANTHER" id="PTHR22960:SF0">
    <property type="entry name" value="MOLYBDENUM COFACTOR BIOSYNTHESIS PROTEIN 1"/>
    <property type="match status" value="1"/>
</dbReference>
<dbReference type="EMBL" id="JBHRSF010000071">
    <property type="protein sequence ID" value="MFC2996499.1"/>
    <property type="molecule type" value="Genomic_DNA"/>
</dbReference>
<dbReference type="CDD" id="cd01335">
    <property type="entry name" value="Radical_SAM"/>
    <property type="match status" value="1"/>
</dbReference>
<evidence type="ECO:0000256" key="8">
    <source>
        <dbReference type="ARBA" id="ARBA00023150"/>
    </source>
</evidence>
<dbReference type="InterPro" id="IPR013785">
    <property type="entry name" value="Aldolase_TIM"/>
</dbReference>
<feature type="binding site" evidence="10">
    <location>
        <position position="31"/>
    </location>
    <ligand>
        <name>[4Fe-4S] cluster</name>
        <dbReference type="ChEBI" id="CHEBI:49883"/>
        <label>1</label>
        <note>4Fe-4S-S-AdoMet</note>
    </ligand>
</feature>
<dbReference type="PANTHER" id="PTHR22960">
    <property type="entry name" value="MOLYBDOPTERIN COFACTOR SYNTHESIS PROTEIN A"/>
    <property type="match status" value="1"/>
</dbReference>
<dbReference type="Pfam" id="PF04055">
    <property type="entry name" value="Radical_SAM"/>
    <property type="match status" value="1"/>
</dbReference>
<dbReference type="InterPro" id="IPR010505">
    <property type="entry name" value="MoaA_twitch"/>
</dbReference>
<keyword evidence="7 10" id="KW-0342">GTP-binding</keyword>
<comment type="similarity">
    <text evidence="10">Belongs to the radical SAM superfamily. MoaA family.</text>
</comment>
<comment type="subunit">
    <text evidence="10">Monomer and homodimer.</text>
</comment>
<dbReference type="SFLD" id="SFLDG01067">
    <property type="entry name" value="SPASM/twitch_domain_containing"/>
    <property type="match status" value="1"/>
</dbReference>
<dbReference type="SFLD" id="SFLDS00029">
    <property type="entry name" value="Radical_SAM"/>
    <property type="match status" value="1"/>
</dbReference>
<feature type="binding site" evidence="10">
    <location>
        <position position="33"/>
    </location>
    <ligand>
        <name>S-adenosyl-L-methionine</name>
        <dbReference type="ChEBI" id="CHEBI:59789"/>
    </ligand>
</feature>
<dbReference type="GO" id="GO:0006777">
    <property type="term" value="P:Mo-molybdopterin cofactor biosynthetic process"/>
    <property type="evidence" value="ECO:0007669"/>
    <property type="project" value="UniProtKB-UniRule"/>
</dbReference>
<dbReference type="Pfam" id="PF06463">
    <property type="entry name" value="Mob_synth_C"/>
    <property type="match status" value="1"/>
</dbReference>
<proteinExistence type="inferred from homology"/>
<keyword evidence="2 10" id="KW-0949">S-adenosyl-L-methionine</keyword>
<evidence type="ECO:0000313" key="12">
    <source>
        <dbReference type="EMBL" id="MFC2996499.1"/>
    </source>
</evidence>
<dbReference type="GO" id="GO:0005525">
    <property type="term" value="F:GTP binding"/>
    <property type="evidence" value="ECO:0007669"/>
    <property type="project" value="UniProtKB-UniRule"/>
</dbReference>
<feature type="binding site" evidence="10">
    <location>
        <position position="273"/>
    </location>
    <ligand>
        <name>[4Fe-4S] cluster</name>
        <dbReference type="ChEBI" id="CHEBI:49883"/>
        <label>2</label>
        <note>4Fe-4S-substrate</note>
    </ligand>
</feature>
<dbReference type="SFLD" id="SFLDG01383">
    <property type="entry name" value="cyclic_pyranopterin_phosphate"/>
    <property type="match status" value="1"/>
</dbReference>
<evidence type="ECO:0000256" key="7">
    <source>
        <dbReference type="ARBA" id="ARBA00023134"/>
    </source>
</evidence>
<dbReference type="GO" id="GO:0046872">
    <property type="term" value="F:metal ion binding"/>
    <property type="evidence" value="ECO:0007669"/>
    <property type="project" value="UniProtKB-KW"/>
</dbReference>
<dbReference type="SUPFAM" id="SSF102114">
    <property type="entry name" value="Radical SAM enzymes"/>
    <property type="match status" value="1"/>
</dbReference>
<dbReference type="RefSeq" id="WP_107006628.1">
    <property type="nucleotide sequence ID" value="NZ_JBHRSF010000071.1"/>
</dbReference>
<dbReference type="EMBL" id="PYIX02000001">
    <property type="protein sequence ID" value="RFC85584.1"/>
    <property type="molecule type" value="Genomic_DNA"/>
</dbReference>
<dbReference type="InterPro" id="IPR013483">
    <property type="entry name" value="MoaA"/>
</dbReference>
<evidence type="ECO:0000256" key="3">
    <source>
        <dbReference type="ARBA" id="ARBA00022723"/>
    </source>
</evidence>
<evidence type="ECO:0000256" key="1">
    <source>
        <dbReference type="ARBA" id="ARBA00022485"/>
    </source>
</evidence>
<accession>A0A371YVY1</accession>
<keyword evidence="3 10" id="KW-0479">Metal-binding</keyword>
<dbReference type="PROSITE" id="PS51918">
    <property type="entry name" value="RADICAL_SAM"/>
    <property type="match status" value="1"/>
</dbReference>
<keyword evidence="5 10" id="KW-0408">Iron</keyword>
<evidence type="ECO:0000256" key="2">
    <source>
        <dbReference type="ARBA" id="ARBA00022691"/>
    </source>
</evidence>
<evidence type="ECO:0000256" key="4">
    <source>
        <dbReference type="ARBA" id="ARBA00022741"/>
    </source>
</evidence>
<dbReference type="GO" id="GO:0051539">
    <property type="term" value="F:4 iron, 4 sulfur cluster binding"/>
    <property type="evidence" value="ECO:0007669"/>
    <property type="project" value="UniProtKB-UniRule"/>
</dbReference>
<dbReference type="AlphaFoldDB" id="A0A371YVY1"/>
<feature type="domain" description="Radical SAM core" evidence="11">
    <location>
        <begin position="11"/>
        <end position="225"/>
    </location>
</feature>
<dbReference type="HAMAP" id="MF_01225_B">
    <property type="entry name" value="MoaA_B"/>
    <property type="match status" value="1"/>
</dbReference>
<dbReference type="Gene3D" id="3.20.20.70">
    <property type="entry name" value="Aldolase class I"/>
    <property type="match status" value="1"/>
</dbReference>
<comment type="function">
    <text evidence="10">Catalyzes the cyclization of GTP to (8S)-3',8-cyclo-7,8-dihydroguanosine 5'-triphosphate.</text>
</comment>
<feature type="binding site" evidence="10">
    <location>
        <begin position="261"/>
        <end position="263"/>
    </location>
    <ligand>
        <name>GTP</name>
        <dbReference type="ChEBI" id="CHEBI:37565"/>
    </ligand>
</feature>
<evidence type="ECO:0000256" key="5">
    <source>
        <dbReference type="ARBA" id="ARBA00023004"/>
    </source>
</evidence>
<feature type="binding site" evidence="10">
    <location>
        <position position="34"/>
    </location>
    <ligand>
        <name>[4Fe-4S] cluster</name>
        <dbReference type="ChEBI" id="CHEBI:49883"/>
        <label>1</label>
        <note>4Fe-4S-S-AdoMet</note>
    </ligand>
</feature>
<keyword evidence="4 10" id="KW-0547">Nucleotide-binding</keyword>
<dbReference type="InterPro" id="IPR050105">
    <property type="entry name" value="MoCo_biosynth_MoaA/MoaC"/>
</dbReference>
<feature type="binding site" evidence="10">
    <location>
        <position position="256"/>
    </location>
    <ligand>
        <name>[4Fe-4S] cluster</name>
        <dbReference type="ChEBI" id="CHEBI:49883"/>
        <label>2</label>
        <note>4Fe-4S-substrate</note>
    </ligand>
</feature>
<keyword evidence="1 10" id="KW-0004">4Fe-4S</keyword>
<dbReference type="CDD" id="cd21117">
    <property type="entry name" value="Twitch_MoaA"/>
    <property type="match status" value="1"/>
</dbReference>
<organism evidence="13 14">
    <name type="scientific">Acinetobacter sichuanensis</name>
    <dbReference type="NCBI Taxonomy" id="2136183"/>
    <lineage>
        <taxon>Bacteria</taxon>
        <taxon>Pseudomonadati</taxon>
        <taxon>Pseudomonadota</taxon>
        <taxon>Gammaproteobacteria</taxon>
        <taxon>Moraxellales</taxon>
        <taxon>Moraxellaceae</taxon>
        <taxon>Acinetobacter</taxon>
    </lineage>
</organism>
<evidence type="ECO:0000313" key="14">
    <source>
        <dbReference type="Proteomes" id="UP000240957"/>
    </source>
</evidence>
<reference evidence="15" key="3">
    <citation type="journal article" date="2019" name="Int. J. Syst. Evol. Microbiol.">
        <title>The Global Catalogue of Microorganisms (GCM) 10K type strain sequencing project: providing services to taxonomists for standard genome sequencing and annotation.</title>
        <authorList>
            <consortium name="The Broad Institute Genomics Platform"/>
            <consortium name="The Broad Institute Genome Sequencing Center for Infectious Disease"/>
            <person name="Wu L."/>
            <person name="Ma J."/>
        </authorList>
    </citation>
    <scope>NUCLEOTIDE SEQUENCE [LARGE SCALE GENOMIC DNA]</scope>
    <source>
        <strain evidence="15">KCTC 62575</strain>
    </source>
</reference>
<dbReference type="Proteomes" id="UP001595455">
    <property type="component" value="Unassembled WGS sequence"/>
</dbReference>
<feature type="binding site" evidence="10">
    <location>
        <position position="259"/>
    </location>
    <ligand>
        <name>[4Fe-4S] cluster</name>
        <dbReference type="ChEBI" id="CHEBI:49883"/>
        <label>2</label>
        <note>4Fe-4S-substrate</note>
    </ligand>
</feature>
<dbReference type="InterPro" id="IPR006638">
    <property type="entry name" value="Elp3/MiaA/NifB-like_rSAM"/>
</dbReference>
<dbReference type="UniPathway" id="UPA00344"/>
<feature type="binding site" evidence="10">
    <location>
        <position position="20"/>
    </location>
    <ligand>
        <name>GTP</name>
        <dbReference type="ChEBI" id="CHEBI:37565"/>
    </ligand>
</feature>
<evidence type="ECO:0000256" key="6">
    <source>
        <dbReference type="ARBA" id="ARBA00023014"/>
    </source>
</evidence>
<comment type="cofactor">
    <cofactor evidence="10">
        <name>[4Fe-4S] cluster</name>
        <dbReference type="ChEBI" id="CHEBI:49883"/>
    </cofactor>
    <text evidence="10">Binds 2 [4Fe-4S] clusters. Binds 1 [4Fe-4S] cluster coordinated with 3 cysteines and an exchangeable S-adenosyl-L-methionine and 1 [4Fe-4S] cluster coordinated with 3 cysteines and the GTP-derived substrate.</text>
</comment>
<evidence type="ECO:0000256" key="10">
    <source>
        <dbReference type="HAMAP-Rule" id="MF_01225"/>
    </source>
</evidence>
<feature type="binding site" evidence="10">
    <location>
        <position position="102"/>
    </location>
    <ligand>
        <name>GTP</name>
        <dbReference type="ChEBI" id="CHEBI:37565"/>
    </ligand>
</feature>
<evidence type="ECO:0000313" key="15">
    <source>
        <dbReference type="Proteomes" id="UP001595455"/>
    </source>
</evidence>
<dbReference type="NCBIfam" id="TIGR02666">
    <property type="entry name" value="moaA"/>
    <property type="match status" value="1"/>
</dbReference>
<feature type="binding site" evidence="10">
    <location>
        <position position="161"/>
    </location>
    <ligand>
        <name>GTP</name>
        <dbReference type="ChEBI" id="CHEBI:37565"/>
    </ligand>
</feature>
<gene>
    <name evidence="10 13" type="primary">moaA</name>
    <name evidence="12" type="ORF">ACFODO_14770</name>
    <name evidence="13" type="ORF">C9E89_001305</name>
</gene>